<name>A0ACB9NX15_9MYRT</name>
<evidence type="ECO:0000313" key="2">
    <source>
        <dbReference type="Proteomes" id="UP001057402"/>
    </source>
</evidence>
<organism evidence="1 2">
    <name type="scientific">Melastoma candidum</name>
    <dbReference type="NCBI Taxonomy" id="119954"/>
    <lineage>
        <taxon>Eukaryota</taxon>
        <taxon>Viridiplantae</taxon>
        <taxon>Streptophyta</taxon>
        <taxon>Embryophyta</taxon>
        <taxon>Tracheophyta</taxon>
        <taxon>Spermatophyta</taxon>
        <taxon>Magnoliopsida</taxon>
        <taxon>eudicotyledons</taxon>
        <taxon>Gunneridae</taxon>
        <taxon>Pentapetalae</taxon>
        <taxon>rosids</taxon>
        <taxon>malvids</taxon>
        <taxon>Myrtales</taxon>
        <taxon>Melastomataceae</taxon>
        <taxon>Melastomatoideae</taxon>
        <taxon>Melastomateae</taxon>
        <taxon>Melastoma</taxon>
    </lineage>
</organism>
<dbReference type="EMBL" id="CM042886">
    <property type="protein sequence ID" value="KAI4340586.1"/>
    <property type="molecule type" value="Genomic_DNA"/>
</dbReference>
<protein>
    <submittedName>
        <fullName evidence="1">Uncharacterized protein</fullName>
    </submittedName>
</protein>
<evidence type="ECO:0000313" key="1">
    <source>
        <dbReference type="EMBL" id="KAI4340586.1"/>
    </source>
</evidence>
<dbReference type="Proteomes" id="UP001057402">
    <property type="component" value="Chromosome 7"/>
</dbReference>
<sequence length="266" mass="31501">MGTRLNMNTVFHPQTDGQTERIIQILEDMRACALDMESSWVKQLPLVEFSYNNRYQQSIQMAPFEALYGRPCRTPLCWNEGGEHTELGPKMVREITETIRLIQDRLCAAQSKQKSYADRRRRPLEFEVGDFVFLKVSPTNMNLRFELKGKLSSRFIGPYEILERIGSVAYRLALPPRLADIHNVFHVSMLRKYVPDPRHVMHDEQIEVAQNLQVTTEPIEIVNRMEKRLRCRVVPMVRVRWMHGQIEELTWEIKSRMREMYPYLFE</sequence>
<reference evidence="2" key="1">
    <citation type="journal article" date="2023" name="Front. Plant Sci.">
        <title>Chromosomal-level genome assembly of Melastoma candidum provides insights into trichome evolution.</title>
        <authorList>
            <person name="Zhong Y."/>
            <person name="Wu W."/>
            <person name="Sun C."/>
            <person name="Zou P."/>
            <person name="Liu Y."/>
            <person name="Dai S."/>
            <person name="Zhou R."/>
        </authorList>
    </citation>
    <scope>NUCLEOTIDE SEQUENCE [LARGE SCALE GENOMIC DNA]</scope>
</reference>
<comment type="caution">
    <text evidence="1">The sequence shown here is derived from an EMBL/GenBank/DDBJ whole genome shotgun (WGS) entry which is preliminary data.</text>
</comment>
<gene>
    <name evidence="1" type="ORF">MLD38_025405</name>
</gene>
<keyword evidence="2" id="KW-1185">Reference proteome</keyword>
<accession>A0ACB9NX15</accession>
<proteinExistence type="predicted"/>